<proteinExistence type="inferred from homology"/>
<keyword evidence="8 14" id="KW-0808">Transferase</keyword>
<evidence type="ECO:0000256" key="3">
    <source>
        <dbReference type="ARBA" id="ARBA00004931"/>
    </source>
</evidence>
<dbReference type="EMBL" id="MGJO01000025">
    <property type="protein sequence ID" value="OGN09317.1"/>
    <property type="molecule type" value="Genomic_DNA"/>
</dbReference>
<dbReference type="InterPro" id="IPR005785">
    <property type="entry name" value="B_amino_transI"/>
</dbReference>
<comment type="pathway">
    <text evidence="4 14">Amino-acid biosynthesis; L-leucine biosynthesis; L-leucine from 3-methyl-2-oxobutanoate: step 4/4.</text>
</comment>
<dbReference type="PANTHER" id="PTHR42743">
    <property type="entry name" value="AMINO-ACID AMINOTRANSFERASE"/>
    <property type="match status" value="1"/>
</dbReference>
<keyword evidence="7 14" id="KW-0028">Amino-acid biosynthesis</keyword>
<protein>
    <recommendedName>
        <fullName evidence="14">Branched-chain-amino-acid aminotransferase</fullName>
        <shortName evidence="14">BCAT</shortName>
        <ecNumber evidence="14">2.6.1.42</ecNumber>
    </recommendedName>
</protein>
<comment type="catalytic activity">
    <reaction evidence="11 14">
        <text>L-valine + 2-oxoglutarate = 3-methyl-2-oxobutanoate + L-glutamate</text>
        <dbReference type="Rhea" id="RHEA:24813"/>
        <dbReference type="ChEBI" id="CHEBI:11851"/>
        <dbReference type="ChEBI" id="CHEBI:16810"/>
        <dbReference type="ChEBI" id="CHEBI:29985"/>
        <dbReference type="ChEBI" id="CHEBI:57762"/>
        <dbReference type="EC" id="2.6.1.42"/>
    </reaction>
</comment>
<accession>A0A1F8F840</accession>
<dbReference type="Proteomes" id="UP000178908">
    <property type="component" value="Unassembled WGS sequence"/>
</dbReference>
<evidence type="ECO:0000256" key="14">
    <source>
        <dbReference type="RuleBase" id="RU364094"/>
    </source>
</evidence>
<comment type="cofactor">
    <cofactor evidence="1 14">
        <name>pyridoxal 5'-phosphate</name>
        <dbReference type="ChEBI" id="CHEBI:597326"/>
    </cofactor>
</comment>
<evidence type="ECO:0000256" key="4">
    <source>
        <dbReference type="ARBA" id="ARBA00005072"/>
    </source>
</evidence>
<dbReference type="NCBIfam" id="TIGR01122">
    <property type="entry name" value="ilvE_I"/>
    <property type="match status" value="1"/>
</dbReference>
<dbReference type="Gene3D" id="3.30.470.10">
    <property type="match status" value="1"/>
</dbReference>
<comment type="function">
    <text evidence="14">Acts on leucine, isoleucine and valine.</text>
</comment>
<evidence type="ECO:0000256" key="9">
    <source>
        <dbReference type="ARBA" id="ARBA00022898"/>
    </source>
</evidence>
<sequence>MKSDRRKLWVDGEFIDENDAVFNVLSHALHYGTGVFEGIRSYSTNSVPAIFRLDDHLKRLLYSAECLNMQIPFSEIQIKEAIIRLVNENDLVDCYIRPIAFFGSGKMGLFPNTNKISVAIACWQWVLKDGASNGVRVCVSSFIKPHPISVPLEAKISGNYVNSVLAHQEARRRGFDEALLLDYRGYVAEGPGENIFLVKNKILITPSRNSILPGITRDSIMNLARDNGLRVIEQNVLPEDLIKVDELFFVGTAAEIWPIVELNGIEIGNGGVGPITSELKGEYQELVRGGNTKYLKWLTLVN</sequence>
<keyword evidence="9 14" id="KW-0663">Pyridoxal phosphate</keyword>
<dbReference type="InterPro" id="IPR043132">
    <property type="entry name" value="BCAT-like_C"/>
</dbReference>
<comment type="pathway">
    <text evidence="2 14">Amino-acid biosynthesis; L-isoleucine biosynthesis; L-isoleucine from 2-oxobutanoate: step 4/4.</text>
</comment>
<dbReference type="Gene3D" id="3.20.10.10">
    <property type="entry name" value="D-amino Acid Aminotransferase, subunit A, domain 2"/>
    <property type="match status" value="1"/>
</dbReference>
<comment type="catalytic activity">
    <reaction evidence="12 14">
        <text>L-isoleucine + 2-oxoglutarate = (S)-3-methyl-2-oxopentanoate + L-glutamate</text>
        <dbReference type="Rhea" id="RHEA:24801"/>
        <dbReference type="ChEBI" id="CHEBI:16810"/>
        <dbReference type="ChEBI" id="CHEBI:29985"/>
        <dbReference type="ChEBI" id="CHEBI:35146"/>
        <dbReference type="ChEBI" id="CHEBI:58045"/>
        <dbReference type="EC" id="2.6.1.42"/>
    </reaction>
</comment>
<organism evidence="15 16">
    <name type="scientific">Candidatus Yanofskybacteria bacterium RIFCSPHIGHO2_02_FULL_39_10</name>
    <dbReference type="NCBI Taxonomy" id="1802674"/>
    <lineage>
        <taxon>Bacteria</taxon>
        <taxon>Candidatus Yanofskyibacteriota</taxon>
    </lineage>
</organism>
<dbReference type="CDD" id="cd01557">
    <property type="entry name" value="BCAT_beta_family"/>
    <property type="match status" value="1"/>
</dbReference>
<dbReference type="GO" id="GO:0052656">
    <property type="term" value="F:L-isoleucine-2-oxoglutarate transaminase activity"/>
    <property type="evidence" value="ECO:0007669"/>
    <property type="project" value="RHEA"/>
</dbReference>
<evidence type="ECO:0000256" key="10">
    <source>
        <dbReference type="ARBA" id="ARBA00023304"/>
    </source>
</evidence>
<evidence type="ECO:0000256" key="11">
    <source>
        <dbReference type="ARBA" id="ARBA00048212"/>
    </source>
</evidence>
<dbReference type="UniPathway" id="UPA00047">
    <property type="reaction ID" value="UER00058"/>
</dbReference>
<dbReference type="InterPro" id="IPR033939">
    <property type="entry name" value="BCAT_family"/>
</dbReference>
<dbReference type="InterPro" id="IPR036038">
    <property type="entry name" value="Aminotransferase-like"/>
</dbReference>
<comment type="catalytic activity">
    <reaction evidence="13 14">
        <text>L-leucine + 2-oxoglutarate = 4-methyl-2-oxopentanoate + L-glutamate</text>
        <dbReference type="Rhea" id="RHEA:18321"/>
        <dbReference type="ChEBI" id="CHEBI:16810"/>
        <dbReference type="ChEBI" id="CHEBI:17865"/>
        <dbReference type="ChEBI" id="CHEBI:29985"/>
        <dbReference type="ChEBI" id="CHEBI:57427"/>
        <dbReference type="EC" id="2.6.1.42"/>
    </reaction>
</comment>
<evidence type="ECO:0000313" key="15">
    <source>
        <dbReference type="EMBL" id="OGN09317.1"/>
    </source>
</evidence>
<dbReference type="Pfam" id="PF01063">
    <property type="entry name" value="Aminotran_4"/>
    <property type="match status" value="1"/>
</dbReference>
<dbReference type="FunFam" id="3.20.10.10:FF:000002">
    <property type="entry name" value="D-alanine aminotransferase"/>
    <property type="match status" value="1"/>
</dbReference>
<dbReference type="GO" id="GO:0009099">
    <property type="term" value="P:L-valine biosynthetic process"/>
    <property type="evidence" value="ECO:0007669"/>
    <property type="project" value="UniProtKB-UniPathway"/>
</dbReference>
<name>A0A1F8F840_9BACT</name>
<evidence type="ECO:0000256" key="7">
    <source>
        <dbReference type="ARBA" id="ARBA00022605"/>
    </source>
</evidence>
<comment type="similarity">
    <text evidence="5 14">Belongs to the class-IV pyridoxal-phosphate-dependent aminotransferase family.</text>
</comment>
<dbReference type="InterPro" id="IPR001544">
    <property type="entry name" value="Aminotrans_IV"/>
</dbReference>
<dbReference type="GO" id="GO:0052654">
    <property type="term" value="F:L-leucine-2-oxoglutarate transaminase activity"/>
    <property type="evidence" value="ECO:0007669"/>
    <property type="project" value="RHEA"/>
</dbReference>
<keyword evidence="6 14" id="KW-0032">Aminotransferase</keyword>
<evidence type="ECO:0000256" key="12">
    <source>
        <dbReference type="ARBA" id="ARBA00048798"/>
    </source>
</evidence>
<evidence type="ECO:0000256" key="6">
    <source>
        <dbReference type="ARBA" id="ARBA00022576"/>
    </source>
</evidence>
<dbReference type="GO" id="GO:0052655">
    <property type="term" value="F:L-valine-2-oxoglutarate transaminase activity"/>
    <property type="evidence" value="ECO:0007669"/>
    <property type="project" value="RHEA"/>
</dbReference>
<dbReference type="EC" id="2.6.1.42" evidence="14"/>
<reference evidence="15 16" key="1">
    <citation type="journal article" date="2016" name="Nat. Commun.">
        <title>Thousands of microbial genomes shed light on interconnected biogeochemical processes in an aquifer system.</title>
        <authorList>
            <person name="Anantharaman K."/>
            <person name="Brown C.T."/>
            <person name="Hug L.A."/>
            <person name="Sharon I."/>
            <person name="Castelle C.J."/>
            <person name="Probst A.J."/>
            <person name="Thomas B.C."/>
            <person name="Singh A."/>
            <person name="Wilkins M.J."/>
            <person name="Karaoz U."/>
            <person name="Brodie E.L."/>
            <person name="Williams K.H."/>
            <person name="Hubbard S.S."/>
            <person name="Banfield J.F."/>
        </authorList>
    </citation>
    <scope>NUCLEOTIDE SEQUENCE [LARGE SCALE GENOMIC DNA]</scope>
</reference>
<dbReference type="InterPro" id="IPR050571">
    <property type="entry name" value="Class-IV_PLP-Dep_Aminotrnsfr"/>
</dbReference>
<keyword evidence="10 14" id="KW-0100">Branched-chain amino acid biosynthesis</keyword>
<dbReference type="UniPathway" id="UPA00048">
    <property type="reaction ID" value="UER00073"/>
</dbReference>
<dbReference type="GO" id="GO:0009097">
    <property type="term" value="P:isoleucine biosynthetic process"/>
    <property type="evidence" value="ECO:0007669"/>
    <property type="project" value="UniProtKB-UniPathway"/>
</dbReference>
<evidence type="ECO:0000256" key="5">
    <source>
        <dbReference type="ARBA" id="ARBA00009320"/>
    </source>
</evidence>
<evidence type="ECO:0000256" key="2">
    <source>
        <dbReference type="ARBA" id="ARBA00004824"/>
    </source>
</evidence>
<comment type="pathway">
    <text evidence="3 14">Amino-acid biosynthesis; L-valine biosynthesis; L-valine from pyruvate: step 4/4.</text>
</comment>
<evidence type="ECO:0000256" key="1">
    <source>
        <dbReference type="ARBA" id="ARBA00001933"/>
    </source>
</evidence>
<dbReference type="InterPro" id="IPR043131">
    <property type="entry name" value="BCAT-like_N"/>
</dbReference>
<dbReference type="NCBIfam" id="NF005146">
    <property type="entry name" value="PRK06606.1"/>
    <property type="match status" value="1"/>
</dbReference>
<evidence type="ECO:0000256" key="8">
    <source>
        <dbReference type="ARBA" id="ARBA00022679"/>
    </source>
</evidence>
<dbReference type="AlphaFoldDB" id="A0A1F8F840"/>
<evidence type="ECO:0000313" key="16">
    <source>
        <dbReference type="Proteomes" id="UP000178908"/>
    </source>
</evidence>
<dbReference type="UniPathway" id="UPA00049">
    <property type="reaction ID" value="UER00062"/>
</dbReference>
<dbReference type="PANTHER" id="PTHR42743:SF11">
    <property type="entry name" value="AMINODEOXYCHORISMATE LYASE"/>
    <property type="match status" value="1"/>
</dbReference>
<evidence type="ECO:0000256" key="13">
    <source>
        <dbReference type="ARBA" id="ARBA00049229"/>
    </source>
</evidence>
<dbReference type="GO" id="GO:0009098">
    <property type="term" value="P:L-leucine biosynthetic process"/>
    <property type="evidence" value="ECO:0007669"/>
    <property type="project" value="UniProtKB-UniPathway"/>
</dbReference>
<gene>
    <name evidence="14" type="primary">ilvE</name>
    <name evidence="15" type="ORF">A3C61_01535</name>
</gene>
<dbReference type="SUPFAM" id="SSF56752">
    <property type="entry name" value="D-aminoacid aminotransferase-like PLP-dependent enzymes"/>
    <property type="match status" value="1"/>
</dbReference>
<comment type="caution">
    <text evidence="15">The sequence shown here is derived from an EMBL/GenBank/DDBJ whole genome shotgun (WGS) entry which is preliminary data.</text>
</comment>